<evidence type="ECO:0000313" key="1">
    <source>
        <dbReference type="EMBL" id="GBF32199.1"/>
    </source>
</evidence>
<name>A0A2L2X7N2_9FIRM</name>
<gene>
    <name evidence="1" type="ORF">DCCM_0390</name>
</gene>
<dbReference type="EMBL" id="BFAV01000019">
    <property type="protein sequence ID" value="GBF32199.1"/>
    <property type="molecule type" value="Genomic_DNA"/>
</dbReference>
<sequence>MAFIDSATFTSDKKIIEGEILERFADMLTDHAPGWSVAKKFHKISYNKVFIDPYPINLPYSVNIEVAKHYIFQNTNMPDSYLGLAIKGEMSPSYSSVPTESRPVNSTDPLDGQAFVDWVKEQIAVLETQPGDTEPKMTKFFTPCVLYFYMSDRLPSVEDDSWNLLPFDSAELERGCLDIEVWKAYYDGSNYKIKEPELQILQSPVSKCILRYHKSPVEDLWSEEYDVSQNLTNWWYDSEVHIQGYTAPDGGIFLVLQADTVPAWEDNIVPSIPLYFGPIDPVDEADKPIAFFAGTMPDGTVSQVPDFDFDNPDKSNYQEKILPILKSYPRHPSNGVDTVMVRKSKYGARYQEYYLSWNTSPNAMPADREDRHNTDFTNNVERDYLRAWNQVNSDEYKYWFNPSRYSKKIHTSKIYLIHPEEGVRGSLRYSIGLSPIGICSGKIRVLVDPCDELNNSPVYEYFKYFVLDGVSPLTKRPGTAYRPVGLGVKLD</sequence>
<organism evidence="1 2">
    <name type="scientific">Desulfocucumis palustris</name>
    <dbReference type="NCBI Taxonomy" id="1898651"/>
    <lineage>
        <taxon>Bacteria</taxon>
        <taxon>Bacillati</taxon>
        <taxon>Bacillota</taxon>
        <taxon>Clostridia</taxon>
        <taxon>Eubacteriales</taxon>
        <taxon>Desulfocucumaceae</taxon>
        <taxon>Desulfocucumis</taxon>
    </lineage>
</organism>
<dbReference type="AlphaFoldDB" id="A0A2L2X7N2"/>
<dbReference type="OrthoDB" id="2469382at2"/>
<comment type="caution">
    <text evidence="1">The sequence shown here is derived from an EMBL/GenBank/DDBJ whole genome shotgun (WGS) entry which is preliminary data.</text>
</comment>
<dbReference type="Proteomes" id="UP000239549">
    <property type="component" value="Unassembled WGS sequence"/>
</dbReference>
<keyword evidence="2" id="KW-1185">Reference proteome</keyword>
<dbReference type="RefSeq" id="WP_104370766.1">
    <property type="nucleotide sequence ID" value="NZ_BFAV01000019.1"/>
</dbReference>
<evidence type="ECO:0000313" key="2">
    <source>
        <dbReference type="Proteomes" id="UP000239549"/>
    </source>
</evidence>
<protein>
    <submittedName>
        <fullName evidence="1">Uncharacterized protein</fullName>
    </submittedName>
</protein>
<accession>A0A2L2X7N2</accession>
<reference evidence="2" key="1">
    <citation type="submission" date="2018-02" db="EMBL/GenBank/DDBJ databases">
        <title>Genome sequence of Desulfocucumis palustris strain NAW-5.</title>
        <authorList>
            <person name="Watanabe M."/>
            <person name="Kojima H."/>
            <person name="Fukui M."/>
        </authorList>
    </citation>
    <scope>NUCLEOTIDE SEQUENCE [LARGE SCALE GENOMIC DNA]</scope>
    <source>
        <strain evidence="2">NAW-5</strain>
    </source>
</reference>
<proteinExistence type="predicted"/>